<name>J7RH42_9APHY</name>
<sequence>MVSDNTSKSKILYELFFPPPPHHKELAPLHLLSPPEAFPFRHITDHQITQVIKQMKDFWAPGPDNIPNEVYKQCVDMLILHIGWLYSATFDLKYYPNEWKNSKTIVLRKPGRADYSTAKSYRPIALLNSIAKGLSACVAESAEHNIEQLNLMPPNHLGGWAGRTASNSLHLIVKTVKDAW</sequence>
<dbReference type="EMBL" id="HE797552">
    <property type="protein sequence ID" value="CCM06887.1"/>
    <property type="molecule type" value="Genomic_DNA"/>
</dbReference>
<keyword evidence="2" id="KW-1185">Reference proteome</keyword>
<organism evidence="1 2">
    <name type="scientific">Fibroporia radiculosa</name>
    <dbReference type="NCBI Taxonomy" id="599839"/>
    <lineage>
        <taxon>Eukaryota</taxon>
        <taxon>Fungi</taxon>
        <taxon>Dikarya</taxon>
        <taxon>Basidiomycota</taxon>
        <taxon>Agaricomycotina</taxon>
        <taxon>Agaricomycetes</taxon>
        <taxon>Polyporales</taxon>
        <taxon>Fibroporiaceae</taxon>
        <taxon>Fibroporia</taxon>
    </lineage>
</organism>
<gene>
    <name evidence="1" type="ORF">FIBRA_09197</name>
</gene>
<dbReference type="RefSeq" id="XP_012176908.1">
    <property type="nucleotide sequence ID" value="XM_012321518.1"/>
</dbReference>
<dbReference type="PANTHER" id="PTHR33481">
    <property type="entry name" value="REVERSE TRANSCRIPTASE"/>
    <property type="match status" value="1"/>
</dbReference>
<dbReference type="HOGENOM" id="CLU_141388_0_0_1"/>
<dbReference type="OrthoDB" id="2717295at2759"/>
<accession>J7RH42</accession>
<protein>
    <recommendedName>
        <fullName evidence="3">Reverse transcriptase domain-containing protein</fullName>
    </recommendedName>
</protein>
<dbReference type="AlphaFoldDB" id="J7RH42"/>
<dbReference type="GeneID" id="24101787"/>
<dbReference type="Proteomes" id="UP000006352">
    <property type="component" value="Unassembled WGS sequence"/>
</dbReference>
<dbReference type="InParanoid" id="J7RH42"/>
<evidence type="ECO:0000313" key="2">
    <source>
        <dbReference type="Proteomes" id="UP000006352"/>
    </source>
</evidence>
<dbReference type="PANTHER" id="PTHR33481:SF1">
    <property type="entry name" value="ENDONUCLEASE_EXONUCLEASE_PHOSPHATASE DOMAIN-CONTAINING PROTEIN-RELATED"/>
    <property type="match status" value="1"/>
</dbReference>
<evidence type="ECO:0008006" key="3">
    <source>
        <dbReference type="Google" id="ProtNLM"/>
    </source>
</evidence>
<evidence type="ECO:0000313" key="1">
    <source>
        <dbReference type="EMBL" id="CCM06887.1"/>
    </source>
</evidence>
<dbReference type="STRING" id="599839.J7RH42"/>
<proteinExistence type="predicted"/>
<reference evidence="1 2" key="1">
    <citation type="journal article" date="2012" name="Appl. Environ. Microbiol.">
        <title>Short-read sequencing for genomic analysis of the brown rot fungus Fibroporia radiculosa.</title>
        <authorList>
            <person name="Tang J.D."/>
            <person name="Perkins A.D."/>
            <person name="Sonstegard T.S."/>
            <person name="Schroeder S.G."/>
            <person name="Burgess S.C."/>
            <person name="Diehl S.V."/>
        </authorList>
    </citation>
    <scope>NUCLEOTIDE SEQUENCE [LARGE SCALE GENOMIC DNA]</scope>
    <source>
        <strain evidence="1 2">TFFH 294</strain>
    </source>
</reference>